<dbReference type="AlphaFoldDB" id="F0QQ07"/>
<feature type="transmembrane region" description="Helical" evidence="2">
    <location>
        <begin position="36"/>
        <end position="54"/>
    </location>
</feature>
<organism evidence="3 4">
    <name type="scientific">Mycoplasma suis (strain Illinois)</name>
    <dbReference type="NCBI Taxonomy" id="768700"/>
    <lineage>
        <taxon>Bacteria</taxon>
        <taxon>Bacillati</taxon>
        <taxon>Mycoplasmatota</taxon>
        <taxon>Mollicutes</taxon>
        <taxon>Mycoplasmataceae</taxon>
        <taxon>Mycoplasma</taxon>
    </lineage>
</organism>
<dbReference type="KEGG" id="mss:MSU_0033"/>
<keyword evidence="4" id="KW-1185">Reference proteome</keyword>
<accession>F0QQ07</accession>
<name>F0QQ07_MYCSL</name>
<keyword evidence="2" id="KW-0812">Transmembrane</keyword>
<feature type="region of interest" description="Disordered" evidence="1">
    <location>
        <begin position="229"/>
        <end position="289"/>
    </location>
</feature>
<feature type="region of interest" description="Disordered" evidence="1">
    <location>
        <begin position="309"/>
        <end position="372"/>
    </location>
</feature>
<feature type="compositionally biased region" description="Low complexity" evidence="1">
    <location>
        <begin position="326"/>
        <end position="338"/>
    </location>
</feature>
<evidence type="ECO:0000256" key="2">
    <source>
        <dbReference type="SAM" id="Phobius"/>
    </source>
</evidence>
<sequence length="372" mass="41349">MSDLGGALETIKLFYNNKQQCWITINLVAINDTGTIVILGASAFFCIWGLFEWWRGTMKMRYGRFIRYIFTDFTKQCCVAGWTQFLGFCLQHKPKVQFNFAKKLHFSAASRVNSNILGKGVGTTDITSGGQQLTPEAMAALLGGKKKKKLTKAEKKALKLAKKAAKAKKLPYSVRIQDLKSKVMKLSVALVPQVKGIKLKKKEQDVKEVKEKKKLSLFSKKPKVEKTKTVAATTEAPKQEKVKKEGMFGKLKPKSGSFSSLSYDTFSKEKSKLKMQKEQEKKAKKEKEALLKAAKKKNSAMKDFLAKIKSLTAKKPKAPKVKDSKSSAPSKPSFAAPKTPLKTSSKVNPIKKDAKKSFGGMFGKSKEANKKS</sequence>
<evidence type="ECO:0000313" key="4">
    <source>
        <dbReference type="Proteomes" id="UP000007484"/>
    </source>
</evidence>
<keyword evidence="2" id="KW-1133">Transmembrane helix</keyword>
<feature type="compositionally biased region" description="Basic and acidic residues" evidence="1">
    <location>
        <begin position="266"/>
        <end position="289"/>
    </location>
</feature>
<protein>
    <submittedName>
        <fullName evidence="3">Uncharacterized protein</fullName>
    </submittedName>
</protein>
<feature type="compositionally biased region" description="Polar residues" evidence="1">
    <location>
        <begin position="256"/>
        <end position="265"/>
    </location>
</feature>
<feature type="compositionally biased region" description="Basic and acidic residues" evidence="1">
    <location>
        <begin position="237"/>
        <end position="247"/>
    </location>
</feature>
<dbReference type="EMBL" id="CP002525">
    <property type="protein sequence ID" value="ADX97577.1"/>
    <property type="molecule type" value="Genomic_DNA"/>
</dbReference>
<keyword evidence="2" id="KW-0472">Membrane</keyword>
<dbReference type="STRING" id="768700.MSU_0033"/>
<gene>
    <name evidence="3" type="ordered locus">MSU_0033</name>
</gene>
<dbReference type="Proteomes" id="UP000007484">
    <property type="component" value="Chromosome"/>
</dbReference>
<evidence type="ECO:0000256" key="1">
    <source>
        <dbReference type="SAM" id="MobiDB-lite"/>
    </source>
</evidence>
<dbReference type="HOGENOM" id="CLU_743595_0_0_14"/>
<evidence type="ECO:0000313" key="3">
    <source>
        <dbReference type="EMBL" id="ADX97577.1"/>
    </source>
</evidence>
<proteinExistence type="predicted"/>
<reference evidence="3 4" key="1">
    <citation type="journal article" date="2011" name="J. Bacteriol.">
        <title>Complete genome sequences of two hemotropic Mycoplasmas, Mycoplasma haemofelis strain Ohio2 and Mycoplasma suis strain Illinois.</title>
        <authorList>
            <person name="Messick J.B."/>
            <person name="Santos A.P."/>
            <person name="Guimaraes A.M."/>
        </authorList>
    </citation>
    <scope>NUCLEOTIDE SEQUENCE [LARGE SCALE GENOMIC DNA]</scope>
    <source>
        <strain evidence="3 4">Illinois</strain>
    </source>
</reference>